<name>A0A6B9FSS3_9HYPH</name>
<evidence type="ECO:0000256" key="3">
    <source>
        <dbReference type="ARBA" id="ARBA00022475"/>
    </source>
</evidence>
<organism evidence="8 9">
    <name type="scientific">Methylobacterium mesophilicum SR1.6/6</name>
    <dbReference type="NCBI Taxonomy" id="908290"/>
    <lineage>
        <taxon>Bacteria</taxon>
        <taxon>Pseudomonadati</taxon>
        <taxon>Pseudomonadota</taxon>
        <taxon>Alphaproteobacteria</taxon>
        <taxon>Hyphomicrobiales</taxon>
        <taxon>Methylobacteriaceae</taxon>
        <taxon>Methylobacterium</taxon>
    </lineage>
</organism>
<comment type="subcellular location">
    <subcellularLocation>
        <location evidence="1">Cell membrane</location>
        <topology evidence="1">Multi-pass membrane protein</topology>
    </subcellularLocation>
</comment>
<evidence type="ECO:0000256" key="5">
    <source>
        <dbReference type="ARBA" id="ARBA00022989"/>
    </source>
</evidence>
<reference evidence="8 9" key="2">
    <citation type="journal article" date="2013" name="Genome Announc.">
        <title>Draft Genome Sequence of Methylobacterium mesophilicum Strain SR1.6/6, Isolated from Citrus sinensis.</title>
        <authorList>
            <person name="Marinho Almeida D."/>
            <person name="Dini-Andreote F."/>
            <person name="Camargo Neves A.A."/>
            <person name="Juca Ramos R.T."/>
            <person name="Andreote F.D."/>
            <person name="Carneiro A.R."/>
            <person name="Oliveira de Souza Lima A."/>
            <person name="Caracciolo Gomes de Sa P.H."/>
            <person name="Ribeiro Barbosa M.S."/>
            <person name="Araujo W.L."/>
            <person name="Silva A."/>
        </authorList>
    </citation>
    <scope>NUCLEOTIDE SEQUENCE [LARGE SCALE GENOMIC DNA]</scope>
    <source>
        <strain evidence="8 9">SR1.6/6</strain>
    </source>
</reference>
<evidence type="ECO:0000313" key="9">
    <source>
        <dbReference type="Proteomes" id="UP000012488"/>
    </source>
</evidence>
<dbReference type="Proteomes" id="UP000012488">
    <property type="component" value="Chromosome"/>
</dbReference>
<dbReference type="PANTHER" id="PTHR33884:SF7">
    <property type="entry name" value="BSL8023 PROTEIN"/>
    <property type="match status" value="1"/>
</dbReference>
<evidence type="ECO:0000256" key="4">
    <source>
        <dbReference type="ARBA" id="ARBA00022692"/>
    </source>
</evidence>
<accession>A0A6B9FSS3</accession>
<dbReference type="AlphaFoldDB" id="A0A6B9FSS3"/>
<dbReference type="RefSeq" id="WP_010685302.1">
    <property type="nucleotide sequence ID" value="NZ_CP043538.1"/>
</dbReference>
<dbReference type="EMBL" id="CP043538">
    <property type="protein sequence ID" value="QGY04054.1"/>
    <property type="molecule type" value="Genomic_DNA"/>
</dbReference>
<dbReference type="KEGG" id="mmes:MMSR116_20735"/>
<dbReference type="InterPro" id="IPR007341">
    <property type="entry name" value="Transgly_assoc"/>
</dbReference>
<comment type="similarity">
    <text evidence="2">Belongs to the UPF0410 family.</text>
</comment>
<feature type="transmembrane region" description="Helical" evidence="7">
    <location>
        <begin position="27"/>
        <end position="47"/>
    </location>
</feature>
<dbReference type="OrthoDB" id="9811343at2"/>
<keyword evidence="5 7" id="KW-1133">Transmembrane helix</keyword>
<sequence length="87" mass="9035">MGILWTIIIGFLAGVIAKFIMPGPNEPAGFILTTILGIVGAFVATFLGQAIGWYGPNQGAGFIGAIVGAVVVLFIYGMIAGRRTTTY</sequence>
<proteinExistence type="inferred from homology"/>
<dbReference type="Pfam" id="PF04226">
    <property type="entry name" value="Transgly_assoc"/>
    <property type="match status" value="1"/>
</dbReference>
<evidence type="ECO:0000313" key="8">
    <source>
        <dbReference type="EMBL" id="QGY04054.1"/>
    </source>
</evidence>
<keyword evidence="6 7" id="KW-0472">Membrane</keyword>
<dbReference type="PANTHER" id="PTHR33884">
    <property type="entry name" value="UPF0410 PROTEIN YMGE"/>
    <property type="match status" value="1"/>
</dbReference>
<keyword evidence="3" id="KW-1003">Cell membrane</keyword>
<evidence type="ECO:0000256" key="7">
    <source>
        <dbReference type="SAM" id="Phobius"/>
    </source>
</evidence>
<evidence type="ECO:0000256" key="1">
    <source>
        <dbReference type="ARBA" id="ARBA00004651"/>
    </source>
</evidence>
<keyword evidence="4 7" id="KW-0812">Transmembrane</keyword>
<evidence type="ECO:0000256" key="2">
    <source>
        <dbReference type="ARBA" id="ARBA00011006"/>
    </source>
</evidence>
<protein>
    <submittedName>
        <fullName evidence="8">GlsB/YeaQ/YmgE family stress response membrane protein</fullName>
    </submittedName>
</protein>
<reference evidence="8 9" key="1">
    <citation type="journal article" date="2012" name="Genet. Mol. Biol.">
        <title>Analysis of 16S rRNA and mxaF genes revealing insights into Methylobacterium niche-specific plant association.</title>
        <authorList>
            <person name="Dourado M.N."/>
            <person name="Andreote F.D."/>
            <person name="Dini-Andreote F."/>
            <person name="Conti R."/>
            <person name="Araujo J.M."/>
            <person name="Araujo W.L."/>
        </authorList>
    </citation>
    <scope>NUCLEOTIDE SEQUENCE [LARGE SCALE GENOMIC DNA]</scope>
    <source>
        <strain evidence="8 9">SR1.6/6</strain>
    </source>
</reference>
<feature type="transmembrane region" description="Helical" evidence="7">
    <location>
        <begin position="59"/>
        <end position="79"/>
    </location>
</feature>
<dbReference type="GO" id="GO:0005886">
    <property type="term" value="C:plasma membrane"/>
    <property type="evidence" value="ECO:0007669"/>
    <property type="project" value="UniProtKB-SubCell"/>
</dbReference>
<gene>
    <name evidence="8" type="ORF">MMSR116_20735</name>
</gene>
<evidence type="ECO:0000256" key="6">
    <source>
        <dbReference type="ARBA" id="ARBA00023136"/>
    </source>
</evidence>